<comment type="caution">
    <text evidence="1">The sequence shown here is derived from an EMBL/GenBank/DDBJ whole genome shotgun (WGS) entry which is preliminary data.</text>
</comment>
<dbReference type="AlphaFoldDB" id="A0A951URU6"/>
<protein>
    <submittedName>
        <fullName evidence="1">Nitroreductase</fullName>
    </submittedName>
</protein>
<reference evidence="1" key="2">
    <citation type="journal article" date="2022" name="Microbiol. Resour. Announc.">
        <title>Metagenome Sequencing to Explore Phylogenomics of Terrestrial Cyanobacteria.</title>
        <authorList>
            <person name="Ward R.D."/>
            <person name="Stajich J.E."/>
            <person name="Johansen J.R."/>
            <person name="Huntemann M."/>
            <person name="Clum A."/>
            <person name="Foster B."/>
            <person name="Foster B."/>
            <person name="Roux S."/>
            <person name="Palaniappan K."/>
            <person name="Varghese N."/>
            <person name="Mukherjee S."/>
            <person name="Reddy T.B.K."/>
            <person name="Daum C."/>
            <person name="Copeland A."/>
            <person name="Chen I.A."/>
            <person name="Ivanova N.N."/>
            <person name="Kyrpides N.C."/>
            <person name="Shapiro N."/>
            <person name="Eloe-Fadrosh E.A."/>
            <person name="Pietrasiak N."/>
        </authorList>
    </citation>
    <scope>NUCLEOTIDE SEQUENCE</scope>
    <source>
        <strain evidence="1">GSE-NOS-MK-12-04C</strain>
    </source>
</reference>
<evidence type="ECO:0000313" key="2">
    <source>
        <dbReference type="Proteomes" id="UP000729701"/>
    </source>
</evidence>
<accession>A0A951URU6</accession>
<dbReference type="Gene3D" id="3.40.109.10">
    <property type="entry name" value="NADH Oxidase"/>
    <property type="match status" value="1"/>
</dbReference>
<sequence length="344" mass="38914">MSNQSLETWKIQEAEFPQTASVNEQLHFLLNYAVLAPSSHNTQPWLFKIQDEAINFYADRTRSLSIADPQGRELIISCGTALFNLRIALHHFGYKGKITTWTDPNNPDLLARIQLGDAIQESADEHLLFQAIPKRHTYRRDYQDWDVPESLLKWLQADVEQEGAWLDIVRGDIARQVVADLVVQGDHLQMADPNFRSELAAWIHKSDSKSHDGIPIYAQGIDEHLDFAAPLFAFVLRTFDMGDSIAERSQKLVTQSPVIAVLGTKDDNTSDWLAAGQALERVLLRGQVIGLSASFLNQPIQLPELRSQLRKLLKEPGYPQILLRLGFGMEVKPTPRRSVNEVVF</sequence>
<dbReference type="Gene3D" id="3.40.109.30">
    <property type="entry name" value="putative nitroreductase (tm1586), domain 2"/>
    <property type="match status" value="1"/>
</dbReference>
<proteinExistence type="predicted"/>
<dbReference type="SUPFAM" id="SSF55469">
    <property type="entry name" value="FMN-dependent nitroreductase-like"/>
    <property type="match status" value="2"/>
</dbReference>
<dbReference type="PANTHER" id="PTHR23026:SF123">
    <property type="entry name" value="NAD(P)H NITROREDUCTASE RV3131-RELATED"/>
    <property type="match status" value="1"/>
</dbReference>
<dbReference type="EMBL" id="JAHHGZ010000003">
    <property type="protein sequence ID" value="MBW4666596.1"/>
    <property type="molecule type" value="Genomic_DNA"/>
</dbReference>
<reference evidence="1" key="1">
    <citation type="submission" date="2021-05" db="EMBL/GenBank/DDBJ databases">
        <authorList>
            <person name="Pietrasiak N."/>
            <person name="Ward R."/>
            <person name="Stajich J.E."/>
            <person name="Kurbessoian T."/>
        </authorList>
    </citation>
    <scope>NUCLEOTIDE SEQUENCE</scope>
    <source>
        <strain evidence="1">GSE-NOS-MK-12-04C</strain>
    </source>
</reference>
<evidence type="ECO:0000313" key="1">
    <source>
        <dbReference type="EMBL" id="MBW4666596.1"/>
    </source>
</evidence>
<dbReference type="NCBIfam" id="NF047509">
    <property type="entry name" value="Rv3131_FMN_oxido"/>
    <property type="match status" value="1"/>
</dbReference>
<gene>
    <name evidence="1" type="ORF">KME60_03925</name>
</gene>
<name>A0A951URU6_9CYAN</name>
<organism evidence="1 2">
    <name type="scientific">Cyanomargarita calcarea GSE-NOS-MK-12-04C</name>
    <dbReference type="NCBI Taxonomy" id="2839659"/>
    <lineage>
        <taxon>Bacteria</taxon>
        <taxon>Bacillati</taxon>
        <taxon>Cyanobacteriota</taxon>
        <taxon>Cyanophyceae</taxon>
        <taxon>Nostocales</taxon>
        <taxon>Cyanomargaritaceae</taxon>
        <taxon>Cyanomargarita</taxon>
    </lineage>
</organism>
<dbReference type="GO" id="GO:0016491">
    <property type="term" value="F:oxidoreductase activity"/>
    <property type="evidence" value="ECO:0007669"/>
    <property type="project" value="InterPro"/>
</dbReference>
<dbReference type="InterPro" id="IPR000415">
    <property type="entry name" value="Nitroreductase-like"/>
</dbReference>
<dbReference type="PANTHER" id="PTHR23026">
    <property type="entry name" value="NADPH NITROREDUCTASE"/>
    <property type="match status" value="1"/>
</dbReference>
<dbReference type="Proteomes" id="UP000729701">
    <property type="component" value="Unassembled WGS sequence"/>
</dbReference>
<dbReference type="InterPro" id="IPR050627">
    <property type="entry name" value="Nitroreductase/BluB"/>
</dbReference>